<organism evidence="2">
    <name type="scientific">Salvia splendens</name>
    <name type="common">Scarlet sage</name>
    <dbReference type="NCBI Taxonomy" id="180675"/>
    <lineage>
        <taxon>Eukaryota</taxon>
        <taxon>Viridiplantae</taxon>
        <taxon>Streptophyta</taxon>
        <taxon>Embryophyta</taxon>
        <taxon>Tracheophyta</taxon>
        <taxon>Spermatophyta</taxon>
        <taxon>Magnoliopsida</taxon>
        <taxon>eudicotyledons</taxon>
        <taxon>Gunneridae</taxon>
        <taxon>Pentapetalae</taxon>
        <taxon>asterids</taxon>
        <taxon>lamiids</taxon>
        <taxon>Lamiales</taxon>
        <taxon>Lamiaceae</taxon>
        <taxon>Nepetoideae</taxon>
        <taxon>Mentheae</taxon>
        <taxon>Salviinae</taxon>
        <taxon>Salvia</taxon>
        <taxon>Salvia subgen. Calosphace</taxon>
        <taxon>core Calosphace</taxon>
    </lineage>
</organism>
<dbReference type="EMBL" id="PNBA02000001">
    <property type="protein sequence ID" value="KAG6435441.1"/>
    <property type="molecule type" value="Genomic_DNA"/>
</dbReference>
<reference evidence="2" key="2">
    <citation type="submission" date="2020-08" db="EMBL/GenBank/DDBJ databases">
        <title>Plant Genome Project.</title>
        <authorList>
            <person name="Zhang R.-G."/>
        </authorList>
    </citation>
    <scope>NUCLEOTIDE SEQUENCE</scope>
    <source>
        <strain evidence="2">Huo1</strain>
        <tissue evidence="2">Leaf</tissue>
    </source>
</reference>
<feature type="region of interest" description="Disordered" evidence="1">
    <location>
        <begin position="302"/>
        <end position="326"/>
    </location>
</feature>
<proteinExistence type="predicted"/>
<feature type="region of interest" description="Disordered" evidence="1">
    <location>
        <begin position="384"/>
        <end position="403"/>
    </location>
</feature>
<protein>
    <submittedName>
        <fullName evidence="2">Uncharacterized protein</fullName>
    </submittedName>
</protein>
<feature type="region of interest" description="Disordered" evidence="1">
    <location>
        <begin position="216"/>
        <end position="244"/>
    </location>
</feature>
<reference evidence="2" key="1">
    <citation type="submission" date="2018-01" db="EMBL/GenBank/DDBJ databases">
        <authorList>
            <person name="Mao J.F."/>
        </authorList>
    </citation>
    <scope>NUCLEOTIDE SEQUENCE</scope>
    <source>
        <strain evidence="2">Huo1</strain>
        <tissue evidence="2">Leaf</tissue>
    </source>
</reference>
<dbReference type="PANTHER" id="PTHR34962">
    <property type="entry name" value="EMBRYO DEFECTIVE 1703-RELATED"/>
    <property type="match status" value="1"/>
</dbReference>
<dbReference type="InterPro" id="IPR021503">
    <property type="entry name" value="DUF3110"/>
</dbReference>
<feature type="compositionally biased region" description="Basic and acidic residues" evidence="1">
    <location>
        <begin position="216"/>
        <end position="228"/>
    </location>
</feature>
<sequence length="541" mass="59440">MAALHHDAAAGLHRRRFTSRNISLLKPVFFVSSSSASFPAKRAQRRNHLRPKILKTLQNPIIPKLPANPIIPIEIPPQETKQQEFEKHEYSESAEFEEAGELQELEEVKVSPPAGVEIDGGTGVAGKDSILKYGWWFVGAFVFQTVLAVLFYGLDDTENKREIVNGSSELGAVLDEKGNSKKGLGDVVTGDANVDVEKLEMERKIEEIRVMAREAREKERLQSKRNGGDGEDDEDDEGTDGGKHVKSQIEEELDGAMVKLRKKLGSSLLKTPLVGHSIEKPKGFVGLDDSRVIGDDVEEGSELFRRGNGDHNGERQTEVSNDDSKVSDAVRVVEEDNKKGVSAITKSTRNTRSKVTKERGTSRQGKTKGVAKPKVIDGKINEEASQATKSGKASDKLSSGNGTFSGKGFGNAKSVMKSKNDTGHWWFNLPFVLAIFMQRGTGGEGLYTLKSFPSTDEQTSYAVAFEDRVDAANFCYPLESFFEDLGDFKADVVPLTVKELKEAVKSYSLRAFVVKRGQLQLYAGQPLTDAEMALRAIIEQG</sequence>
<dbReference type="Pfam" id="PF11360">
    <property type="entry name" value="DUF3110"/>
    <property type="match status" value="1"/>
</dbReference>
<feature type="region of interest" description="Disordered" evidence="1">
    <location>
        <begin position="347"/>
        <end position="372"/>
    </location>
</feature>
<dbReference type="AlphaFoldDB" id="A0A8X8YN18"/>
<name>A0A8X8YN18_SALSN</name>
<keyword evidence="3" id="KW-1185">Reference proteome</keyword>
<evidence type="ECO:0000313" key="2">
    <source>
        <dbReference type="EMBL" id="KAG6435441.1"/>
    </source>
</evidence>
<evidence type="ECO:0000313" key="3">
    <source>
        <dbReference type="Proteomes" id="UP000298416"/>
    </source>
</evidence>
<gene>
    <name evidence="2" type="ORF">SASPL_100315</name>
</gene>
<feature type="compositionally biased region" description="Polar residues" evidence="1">
    <location>
        <begin position="384"/>
        <end position="402"/>
    </location>
</feature>
<dbReference type="PANTHER" id="PTHR34962:SF3">
    <property type="entry name" value="ABC SUBFAMILY C PROTEIN"/>
    <property type="match status" value="1"/>
</dbReference>
<accession>A0A8X8YN18</accession>
<dbReference type="Proteomes" id="UP000298416">
    <property type="component" value="Unassembled WGS sequence"/>
</dbReference>
<comment type="caution">
    <text evidence="2">The sequence shown here is derived from an EMBL/GenBank/DDBJ whole genome shotgun (WGS) entry which is preliminary data.</text>
</comment>
<feature type="compositionally biased region" description="Acidic residues" evidence="1">
    <location>
        <begin position="229"/>
        <end position="239"/>
    </location>
</feature>
<evidence type="ECO:0000256" key="1">
    <source>
        <dbReference type="SAM" id="MobiDB-lite"/>
    </source>
</evidence>